<evidence type="ECO:0000313" key="4">
    <source>
        <dbReference type="Proteomes" id="UP000749311"/>
    </source>
</evidence>
<dbReference type="InterPro" id="IPR052018">
    <property type="entry name" value="PHP_domain"/>
</dbReference>
<protein>
    <recommendedName>
        <fullName evidence="2">Polymerase/histidinol phosphatase N-terminal domain-containing protein</fullName>
    </recommendedName>
</protein>
<dbReference type="Pfam" id="PF02811">
    <property type="entry name" value="PHP"/>
    <property type="match status" value="1"/>
</dbReference>
<accession>A0ABX0SI90</accession>
<dbReference type="InterPro" id="IPR003141">
    <property type="entry name" value="Pol/His_phosphatase_N"/>
</dbReference>
<dbReference type="Gene3D" id="3.20.20.140">
    <property type="entry name" value="Metal-dependent hydrolases"/>
    <property type="match status" value="1"/>
</dbReference>
<dbReference type="Proteomes" id="UP000749311">
    <property type="component" value="Unassembled WGS sequence"/>
</dbReference>
<organism evidence="3 4">
    <name type="scientific">Brooklawnia cerclae</name>
    <dbReference type="NCBI Taxonomy" id="349934"/>
    <lineage>
        <taxon>Bacteria</taxon>
        <taxon>Bacillati</taxon>
        <taxon>Actinomycetota</taxon>
        <taxon>Actinomycetes</taxon>
        <taxon>Propionibacteriales</taxon>
        <taxon>Propionibacteriaceae</taxon>
        <taxon>Brooklawnia</taxon>
    </lineage>
</organism>
<dbReference type="SMART" id="SM00481">
    <property type="entry name" value="POLIIIAc"/>
    <property type="match status" value="1"/>
</dbReference>
<feature type="region of interest" description="Disordered" evidence="1">
    <location>
        <begin position="120"/>
        <end position="140"/>
    </location>
</feature>
<comment type="caution">
    <text evidence="3">The sequence shown here is derived from an EMBL/GenBank/DDBJ whole genome shotgun (WGS) entry which is preliminary data.</text>
</comment>
<name>A0ABX0SI90_9ACTN</name>
<dbReference type="NCBIfam" id="NF038032">
    <property type="entry name" value="CehA_McbA_metalo"/>
    <property type="match status" value="1"/>
</dbReference>
<proteinExistence type="predicted"/>
<evidence type="ECO:0000259" key="2">
    <source>
        <dbReference type="SMART" id="SM00481"/>
    </source>
</evidence>
<feature type="domain" description="Polymerase/histidinol phosphatase N-terminal" evidence="2">
    <location>
        <begin position="153"/>
        <end position="218"/>
    </location>
</feature>
<dbReference type="InterPro" id="IPR016195">
    <property type="entry name" value="Pol/histidinol_Pase-like"/>
</dbReference>
<dbReference type="SUPFAM" id="SSF89550">
    <property type="entry name" value="PHP domain-like"/>
    <property type="match status" value="1"/>
</dbReference>
<dbReference type="InterPro" id="IPR004013">
    <property type="entry name" value="PHP_dom"/>
</dbReference>
<evidence type="ECO:0000313" key="3">
    <source>
        <dbReference type="EMBL" id="NIH57038.1"/>
    </source>
</evidence>
<evidence type="ECO:0000256" key="1">
    <source>
        <dbReference type="SAM" id="MobiDB-lite"/>
    </source>
</evidence>
<dbReference type="RefSeq" id="WP_208390487.1">
    <property type="nucleotide sequence ID" value="NZ_BAAAOO010000011.1"/>
</dbReference>
<dbReference type="PANTHER" id="PTHR42924:SF3">
    <property type="entry name" value="POLYMERASE_HISTIDINOL PHOSPHATASE N-TERMINAL DOMAIN-CONTAINING PROTEIN"/>
    <property type="match status" value="1"/>
</dbReference>
<dbReference type="EMBL" id="JAAMOZ010000001">
    <property type="protein sequence ID" value="NIH57038.1"/>
    <property type="molecule type" value="Genomic_DNA"/>
</dbReference>
<dbReference type="PANTHER" id="PTHR42924">
    <property type="entry name" value="EXONUCLEASE"/>
    <property type="match status" value="1"/>
</dbReference>
<keyword evidence="4" id="KW-1185">Reference proteome</keyword>
<sequence length="420" mass="45181">MAVIERTRQVFTLDDQAADRYPCLPFVLRNQDSFEVKLRYDRSSAVIDLGCEGPDGWVGWSGGARDSFVVTRDAATPGYRPGTGPGRWHVVLGLHKLPVEGALVEVEVMAPATRPVDEGGVLGDHAGWPVPPDSPRASGRRLPADEGLTWYAGDLHSHTVHSDGTSQVAELAAAAASNRLDFLAVTDHNTTSHFPHLPGVSDAYGIALIPGQEVTTHRGHANAFGEIGFVDFRRPAAEWLDAVDGAGGLMSINHPLQDDCAWQHSVPRRPSLLEFWHVSWFLDLTNTAPWAWWNLARGGLDDGLGQRPGPVIVGGSDFHTPAQGYPPGTPTTWVAAAEPTPEAILEGIRKGRTAISRSPGVGEPALVRTGGELVAIDAAGCVLVDLEGRRTVIRSDRWAIPERADLHRIEAPDRSVLAVC</sequence>
<reference evidence="3 4" key="1">
    <citation type="submission" date="2020-02" db="EMBL/GenBank/DDBJ databases">
        <title>Sequencing the genomes of 1000 actinobacteria strains.</title>
        <authorList>
            <person name="Klenk H.-P."/>
        </authorList>
    </citation>
    <scope>NUCLEOTIDE SEQUENCE [LARGE SCALE GENOMIC DNA]</scope>
    <source>
        <strain evidence="3 4">DSM 19609</strain>
    </source>
</reference>
<gene>
    <name evidence="3" type="ORF">FB473_001683</name>
</gene>